<dbReference type="InterPro" id="IPR038516">
    <property type="entry name" value="AAR2_N_sf"/>
</dbReference>
<sequence length="414" mass="46743">MDPETALELVKQGATLLLLDVPQYTLVGIDTQMFTVGPAFKGIKMIPPGPHFVYYSSSSKDGKQFSPIVGFFVDAAPSEVIVRKWNQQEERLVKVPEDEVSWDMKTLDKTRQVILEAGPRKSEERFCQAVKSLEFDRYLGPYNLSQYGEWKRLSSYLTKTIIKRIEPIGGEITVACESEMDKNSPKTSIERALDAQLGTGKFSASTSVDRSKKRGCYYTTIPRVIKRRGMEGKELTSLNLDKTELLESVLIKDYGGSEDLLLGELQFAYIAFLMGQSLEAFFQWKSLVSLLLSCIEAFIKVIFYQLKYGLQKDRKESNGAGIAVSSLLDESWFSADSFLHRLCKDFFLLVQDATVVDGDLLTWTRKLKELLENILGWEFQQNSAVDGIYFEEDDEFAPVVEMLDESSFNGVPAA</sequence>
<dbReference type="InterPro" id="IPR033648">
    <property type="entry name" value="AAR2_C"/>
</dbReference>
<name>A0A8T2WR46_POPDE</name>
<reference evidence="4" key="1">
    <citation type="journal article" date="2021" name="J. Hered.">
        <title>Genome Assembly of Salicaceae Populus deltoides (Eastern Cottonwood) I-69 Based on Nanopore Sequencing and Hi-C Technologies.</title>
        <authorList>
            <person name="Bai S."/>
            <person name="Wu H."/>
            <person name="Zhang J."/>
            <person name="Pan Z."/>
            <person name="Zhao W."/>
            <person name="Li Z."/>
            <person name="Tong C."/>
        </authorList>
    </citation>
    <scope>NUCLEOTIDE SEQUENCE</scope>
    <source>
        <tissue evidence="4">Leaf</tissue>
    </source>
</reference>
<dbReference type="InterPro" id="IPR007946">
    <property type="entry name" value="AAR2"/>
</dbReference>
<dbReference type="FunFam" id="1.25.40.550:FF:000002">
    <property type="entry name" value="AAR2 protein family"/>
    <property type="match status" value="1"/>
</dbReference>
<dbReference type="CDD" id="cd13777">
    <property type="entry name" value="Aar2_N"/>
    <property type="match status" value="1"/>
</dbReference>
<dbReference type="GO" id="GO:0000244">
    <property type="term" value="P:spliceosomal tri-snRNP complex assembly"/>
    <property type="evidence" value="ECO:0007669"/>
    <property type="project" value="TreeGrafter"/>
</dbReference>
<feature type="domain" description="AAR2 N-terminal" evidence="3">
    <location>
        <begin position="12"/>
        <end position="167"/>
    </location>
</feature>
<keyword evidence="5" id="KW-1185">Reference proteome</keyword>
<dbReference type="AlphaFoldDB" id="A0A8T2WR46"/>
<evidence type="ECO:0000259" key="3">
    <source>
        <dbReference type="Pfam" id="PF20981"/>
    </source>
</evidence>
<dbReference type="EMBL" id="JACEGQ020000017">
    <property type="protein sequence ID" value="KAH8483240.1"/>
    <property type="molecule type" value="Genomic_DNA"/>
</dbReference>
<dbReference type="CDD" id="cd13778">
    <property type="entry name" value="Aar2_C"/>
    <property type="match status" value="1"/>
</dbReference>
<protein>
    <recommendedName>
        <fullName evidence="6">AAR2 protein family</fullName>
    </recommendedName>
</protein>
<dbReference type="InterPro" id="IPR033647">
    <property type="entry name" value="Aar2_N"/>
</dbReference>
<dbReference type="InterPro" id="IPR038514">
    <property type="entry name" value="AAR2_C_sf"/>
</dbReference>
<feature type="domain" description="AAR2 C-terminal" evidence="2">
    <location>
        <begin position="218"/>
        <end position="380"/>
    </location>
</feature>
<organism evidence="4 5">
    <name type="scientific">Populus deltoides</name>
    <name type="common">Eastern poplar</name>
    <name type="synonym">Eastern cottonwood</name>
    <dbReference type="NCBI Taxonomy" id="3696"/>
    <lineage>
        <taxon>Eukaryota</taxon>
        <taxon>Viridiplantae</taxon>
        <taxon>Streptophyta</taxon>
        <taxon>Embryophyta</taxon>
        <taxon>Tracheophyta</taxon>
        <taxon>Spermatophyta</taxon>
        <taxon>Magnoliopsida</taxon>
        <taxon>eudicotyledons</taxon>
        <taxon>Gunneridae</taxon>
        <taxon>Pentapetalae</taxon>
        <taxon>rosids</taxon>
        <taxon>fabids</taxon>
        <taxon>Malpighiales</taxon>
        <taxon>Salicaceae</taxon>
        <taxon>Saliceae</taxon>
        <taxon>Populus</taxon>
    </lineage>
</organism>
<evidence type="ECO:0000256" key="1">
    <source>
        <dbReference type="ARBA" id="ARBA00006281"/>
    </source>
</evidence>
<dbReference type="Pfam" id="PF05282">
    <property type="entry name" value="AAR2"/>
    <property type="match status" value="1"/>
</dbReference>
<gene>
    <name evidence="4" type="ORF">H0E87_027860</name>
</gene>
<comment type="caution">
    <text evidence="4">The sequence shown here is derived from an EMBL/GenBank/DDBJ whole genome shotgun (WGS) entry which is preliminary data.</text>
</comment>
<comment type="similarity">
    <text evidence="1">Belongs to the AAR2 family.</text>
</comment>
<evidence type="ECO:0000313" key="5">
    <source>
        <dbReference type="Proteomes" id="UP000807159"/>
    </source>
</evidence>
<accession>A0A8T2WR46</accession>
<dbReference type="Gene3D" id="2.60.34.20">
    <property type="match status" value="1"/>
</dbReference>
<evidence type="ECO:0008006" key="6">
    <source>
        <dbReference type="Google" id="ProtNLM"/>
    </source>
</evidence>
<evidence type="ECO:0000259" key="2">
    <source>
        <dbReference type="Pfam" id="PF05282"/>
    </source>
</evidence>
<dbReference type="Pfam" id="PF20981">
    <property type="entry name" value="AAR2_1st"/>
    <property type="match status" value="1"/>
</dbReference>
<evidence type="ECO:0000313" key="4">
    <source>
        <dbReference type="EMBL" id="KAH8483240.1"/>
    </source>
</evidence>
<dbReference type="Gene3D" id="1.25.40.550">
    <property type="entry name" value="Aar2, C-terminal domain-like"/>
    <property type="match status" value="1"/>
</dbReference>
<proteinExistence type="inferred from homology"/>
<dbReference type="PANTHER" id="PTHR12689">
    <property type="entry name" value="A1 CISTRON SPLICING FACTOR AAR2-RELATED"/>
    <property type="match status" value="1"/>
</dbReference>
<dbReference type="Proteomes" id="UP000807159">
    <property type="component" value="Chromosome 17"/>
</dbReference>
<dbReference type="PANTHER" id="PTHR12689:SF4">
    <property type="entry name" value="PROTEIN AAR2 HOMOLOG"/>
    <property type="match status" value="1"/>
</dbReference>